<evidence type="ECO:0000256" key="9">
    <source>
        <dbReference type="RuleBase" id="RU000673"/>
    </source>
</evidence>
<feature type="binding site" evidence="8">
    <location>
        <position position="19"/>
    </location>
    <ligand>
        <name>tRNA</name>
        <dbReference type="ChEBI" id="CHEBI:17843"/>
    </ligand>
</feature>
<dbReference type="EC" id="3.1.1.29" evidence="1 8"/>
<accession>A0A1Y6K1X3</accession>
<organism evidence="11 12">
    <name type="scientific">Candidatus Brevifilum fermentans</name>
    <dbReference type="NCBI Taxonomy" id="1986204"/>
    <lineage>
        <taxon>Bacteria</taxon>
        <taxon>Bacillati</taxon>
        <taxon>Chloroflexota</taxon>
        <taxon>Anaerolineae</taxon>
        <taxon>Anaerolineales</taxon>
        <taxon>Anaerolineaceae</taxon>
        <taxon>Candidatus Brevifilum</taxon>
    </lineage>
</organism>
<feature type="binding site" evidence="8">
    <location>
        <position position="69"/>
    </location>
    <ligand>
        <name>tRNA</name>
        <dbReference type="ChEBI" id="CHEBI:17843"/>
    </ligand>
</feature>
<keyword evidence="8" id="KW-0963">Cytoplasm</keyword>
<feature type="site" description="Stabilizes the basic form of H active site to accept a proton" evidence="8">
    <location>
        <position position="96"/>
    </location>
</feature>
<dbReference type="PANTHER" id="PTHR17224">
    <property type="entry name" value="PEPTIDYL-TRNA HYDROLASE"/>
    <property type="match status" value="1"/>
</dbReference>
<name>A0A1Y6K1X3_9CHLR</name>
<evidence type="ECO:0000313" key="12">
    <source>
        <dbReference type="Proteomes" id="UP000195514"/>
    </source>
</evidence>
<dbReference type="InterPro" id="IPR036416">
    <property type="entry name" value="Pept_tRNA_hydro_sf"/>
</dbReference>
<feature type="site" description="Discriminates between blocked and unblocked aminoacyl-tRNA" evidence="8">
    <location>
        <position position="14"/>
    </location>
</feature>
<evidence type="ECO:0000256" key="7">
    <source>
        <dbReference type="ARBA" id="ARBA00050038"/>
    </source>
</evidence>
<evidence type="ECO:0000256" key="4">
    <source>
        <dbReference type="ARBA" id="ARBA00022884"/>
    </source>
</evidence>
<dbReference type="Proteomes" id="UP000195514">
    <property type="component" value="Chromosome I"/>
</dbReference>
<comment type="caution">
    <text evidence="8">Lacks conserved residue(s) required for the propagation of feature annotation.</text>
</comment>
<keyword evidence="12" id="KW-1185">Reference proteome</keyword>
<evidence type="ECO:0000256" key="3">
    <source>
        <dbReference type="ARBA" id="ARBA00022801"/>
    </source>
</evidence>
<comment type="catalytic activity">
    <reaction evidence="6 8 9">
        <text>an N-acyl-L-alpha-aminoacyl-tRNA + H2O = an N-acyl-L-amino acid + a tRNA + H(+)</text>
        <dbReference type="Rhea" id="RHEA:54448"/>
        <dbReference type="Rhea" id="RHEA-COMP:10123"/>
        <dbReference type="Rhea" id="RHEA-COMP:13883"/>
        <dbReference type="ChEBI" id="CHEBI:15377"/>
        <dbReference type="ChEBI" id="CHEBI:15378"/>
        <dbReference type="ChEBI" id="CHEBI:59874"/>
        <dbReference type="ChEBI" id="CHEBI:78442"/>
        <dbReference type="ChEBI" id="CHEBI:138191"/>
        <dbReference type="EC" id="3.1.1.29"/>
    </reaction>
</comment>
<dbReference type="Pfam" id="PF01195">
    <property type="entry name" value="Pept_tRNA_hydro"/>
    <property type="match status" value="1"/>
</dbReference>
<comment type="similarity">
    <text evidence="5 8 10">Belongs to the PTH family.</text>
</comment>
<evidence type="ECO:0000256" key="8">
    <source>
        <dbReference type="HAMAP-Rule" id="MF_00083"/>
    </source>
</evidence>
<keyword evidence="3 8" id="KW-0378">Hydrolase</keyword>
<comment type="function">
    <text evidence="8">Hydrolyzes ribosome-free peptidyl-tRNAs (with 1 or more amino acids incorporated), which drop off the ribosome during protein synthesis, or as a result of ribosome stalling.</text>
</comment>
<gene>
    <name evidence="8" type="primary">pth</name>
    <name evidence="11" type="ORF">CFX1CAM_0630</name>
</gene>
<dbReference type="FunFam" id="3.40.50.1470:FF:000001">
    <property type="entry name" value="Peptidyl-tRNA hydrolase"/>
    <property type="match status" value="1"/>
</dbReference>
<dbReference type="PROSITE" id="PS01195">
    <property type="entry name" value="PEPT_TRNA_HYDROL_1"/>
    <property type="match status" value="1"/>
</dbReference>
<dbReference type="EMBL" id="LT859958">
    <property type="protein sequence ID" value="SMX53695.1"/>
    <property type="molecule type" value="Genomic_DNA"/>
</dbReference>
<reference evidence="12" key="1">
    <citation type="submission" date="2017-05" db="EMBL/GenBank/DDBJ databases">
        <authorList>
            <person name="Kirkegaard R."/>
            <person name="Mcilroy J S."/>
        </authorList>
    </citation>
    <scope>NUCLEOTIDE SEQUENCE [LARGE SCALE GENOMIC DNA]</scope>
</reference>
<comment type="function">
    <text evidence="8">Catalyzes the release of premature peptidyl moieties from peptidyl-tRNA molecules trapped in stalled 50S ribosomal subunits, and thus maintains levels of free tRNAs and 50S ribosomes.</text>
</comment>
<evidence type="ECO:0000256" key="6">
    <source>
        <dbReference type="ARBA" id="ARBA00048707"/>
    </source>
</evidence>
<evidence type="ECO:0000256" key="10">
    <source>
        <dbReference type="RuleBase" id="RU004320"/>
    </source>
</evidence>
<dbReference type="GO" id="GO:0072344">
    <property type="term" value="P:rescue of stalled ribosome"/>
    <property type="evidence" value="ECO:0007669"/>
    <property type="project" value="UniProtKB-UniRule"/>
</dbReference>
<evidence type="ECO:0000256" key="1">
    <source>
        <dbReference type="ARBA" id="ARBA00013260"/>
    </source>
</evidence>
<comment type="subcellular location">
    <subcellularLocation>
        <location evidence="8">Cytoplasm</location>
    </subcellularLocation>
</comment>
<dbReference type="GO" id="GO:0006515">
    <property type="term" value="P:protein quality control for misfolded or incompletely synthesized proteins"/>
    <property type="evidence" value="ECO:0007669"/>
    <property type="project" value="UniProtKB-UniRule"/>
</dbReference>
<evidence type="ECO:0000313" key="11">
    <source>
        <dbReference type="EMBL" id="SMX53695.1"/>
    </source>
</evidence>
<feature type="active site" description="Proton acceptor" evidence="8">
    <location>
        <position position="24"/>
    </location>
</feature>
<dbReference type="Gene3D" id="3.40.50.1470">
    <property type="entry name" value="Peptidyl-tRNA hydrolase"/>
    <property type="match status" value="1"/>
</dbReference>
<keyword evidence="4 8" id="KW-0694">RNA-binding</keyword>
<keyword evidence="2 8" id="KW-0820">tRNA-binding</keyword>
<sequence length="204" mass="22513">MSENNPFLIVGLGNPGPDYHHNRHNVGFMAIDALACAIDISIARVERNALVGKGLLDDQRVILAKPQTFMNKSGQAVASLARFYKIPVDQILVVYDDLDLPFGSLRLRPGGGTGGHKGMDSIMNRLGTREFPRLRVGIGRPPGRMDPADFVLHDFDPPQQELLPQVLDRAVQAMRTFVLEGIEPAMTMFNERPNKDADPGEDQD</sequence>
<dbReference type="RefSeq" id="WP_087861620.1">
    <property type="nucleotide sequence ID" value="NZ_LT859958.1"/>
</dbReference>
<dbReference type="GO" id="GO:0005737">
    <property type="term" value="C:cytoplasm"/>
    <property type="evidence" value="ECO:0007669"/>
    <property type="project" value="UniProtKB-SubCell"/>
</dbReference>
<dbReference type="CDD" id="cd00462">
    <property type="entry name" value="PTH"/>
    <property type="match status" value="1"/>
</dbReference>
<dbReference type="NCBIfam" id="TIGR00447">
    <property type="entry name" value="pth"/>
    <property type="match status" value="1"/>
</dbReference>
<dbReference type="GO" id="GO:0000049">
    <property type="term" value="F:tRNA binding"/>
    <property type="evidence" value="ECO:0007669"/>
    <property type="project" value="UniProtKB-UniRule"/>
</dbReference>
<evidence type="ECO:0000256" key="2">
    <source>
        <dbReference type="ARBA" id="ARBA00022555"/>
    </source>
</evidence>
<proteinExistence type="inferred from homology"/>
<dbReference type="PANTHER" id="PTHR17224:SF1">
    <property type="entry name" value="PEPTIDYL-TRNA HYDROLASE"/>
    <property type="match status" value="1"/>
</dbReference>
<dbReference type="InterPro" id="IPR018171">
    <property type="entry name" value="Pept_tRNA_hydro_CS"/>
</dbReference>
<comment type="subunit">
    <text evidence="8">Monomer.</text>
</comment>
<dbReference type="KEGG" id="abat:CFX1CAM_0630"/>
<dbReference type="SUPFAM" id="SSF53178">
    <property type="entry name" value="Peptidyl-tRNA hydrolase-like"/>
    <property type="match status" value="1"/>
</dbReference>
<dbReference type="GO" id="GO:0004045">
    <property type="term" value="F:peptidyl-tRNA hydrolase activity"/>
    <property type="evidence" value="ECO:0007669"/>
    <property type="project" value="UniProtKB-UniRule"/>
</dbReference>
<dbReference type="InterPro" id="IPR001328">
    <property type="entry name" value="Pept_tRNA_hydro"/>
</dbReference>
<feature type="binding site" evidence="8">
    <location>
        <position position="71"/>
    </location>
    <ligand>
        <name>tRNA</name>
        <dbReference type="ChEBI" id="CHEBI:17843"/>
    </ligand>
</feature>
<evidence type="ECO:0000256" key="5">
    <source>
        <dbReference type="ARBA" id="ARBA00038063"/>
    </source>
</evidence>
<dbReference type="OrthoDB" id="9800507at2"/>
<protein>
    <recommendedName>
        <fullName evidence="7 8">Peptidyl-tRNA hydrolase</fullName>
        <shortName evidence="8">Pth</shortName>
        <ecNumber evidence="1 8">3.1.1.29</ecNumber>
    </recommendedName>
</protein>
<dbReference type="AlphaFoldDB" id="A0A1Y6K1X3"/>
<dbReference type="HAMAP" id="MF_00083">
    <property type="entry name" value="Pept_tRNA_hydro_bact"/>
    <property type="match status" value="1"/>
</dbReference>